<protein>
    <submittedName>
        <fullName evidence="1">Uncharacterized protein</fullName>
    </submittedName>
</protein>
<gene>
    <name evidence="1" type="ORF">MPLG2_0485</name>
</gene>
<dbReference type="Proteomes" id="UP000238164">
    <property type="component" value="Chromosome 1"/>
</dbReference>
<organism evidence="1 2">
    <name type="scientific">Micropruina glycogenica</name>
    <dbReference type="NCBI Taxonomy" id="75385"/>
    <lineage>
        <taxon>Bacteria</taxon>
        <taxon>Bacillati</taxon>
        <taxon>Actinomycetota</taxon>
        <taxon>Actinomycetes</taxon>
        <taxon>Propionibacteriales</taxon>
        <taxon>Nocardioidaceae</taxon>
        <taxon>Micropruina</taxon>
    </lineage>
</organism>
<dbReference type="AlphaFoldDB" id="A0A2N9JBK8"/>
<proteinExistence type="predicted"/>
<accession>A0A2N9JBK8</accession>
<name>A0A2N9JBK8_9ACTN</name>
<evidence type="ECO:0000313" key="2">
    <source>
        <dbReference type="Proteomes" id="UP000238164"/>
    </source>
</evidence>
<dbReference type="KEGG" id="mgg:MPLG2_0485"/>
<reference evidence="1 2" key="1">
    <citation type="submission" date="2018-02" db="EMBL/GenBank/DDBJ databases">
        <authorList>
            <person name="Cohen D.B."/>
            <person name="Kent A.D."/>
        </authorList>
    </citation>
    <scope>NUCLEOTIDE SEQUENCE [LARGE SCALE GENOMIC DNA]</scope>
    <source>
        <strain evidence="1">1</strain>
    </source>
</reference>
<keyword evidence="2" id="KW-1185">Reference proteome</keyword>
<evidence type="ECO:0000313" key="1">
    <source>
        <dbReference type="EMBL" id="SPD85521.1"/>
    </source>
</evidence>
<dbReference type="EMBL" id="LT985188">
    <property type="protein sequence ID" value="SPD85521.1"/>
    <property type="molecule type" value="Genomic_DNA"/>
</dbReference>
<sequence>MVVVFILCAVGGPILDKLKNPEFVGPVLGHVRARSVHRHRLDLARHHWG</sequence>